<keyword evidence="10" id="KW-0902">Two-component regulatory system</keyword>
<dbReference type="AlphaFoldDB" id="A0A367WHD0"/>
<dbReference type="InterPro" id="IPR029151">
    <property type="entry name" value="Sensor-like_sf"/>
</dbReference>
<evidence type="ECO:0000313" key="15">
    <source>
        <dbReference type="Proteomes" id="UP000253226"/>
    </source>
</evidence>
<dbReference type="Proteomes" id="UP000253226">
    <property type="component" value="Unassembled WGS sequence"/>
</dbReference>
<dbReference type="Pfam" id="PF21623">
    <property type="entry name" value="HK_sensor_dom_bact"/>
    <property type="match status" value="1"/>
</dbReference>
<dbReference type="PANTHER" id="PTHR43711:SF31">
    <property type="entry name" value="HISTIDINE KINASE"/>
    <property type="match status" value="1"/>
</dbReference>
<evidence type="ECO:0000256" key="5">
    <source>
        <dbReference type="ARBA" id="ARBA00022553"/>
    </source>
</evidence>
<keyword evidence="9 12" id="KW-1133">Transmembrane helix</keyword>
<dbReference type="SUPFAM" id="SSF103190">
    <property type="entry name" value="Sensory domain-like"/>
    <property type="match status" value="2"/>
</dbReference>
<dbReference type="EC" id="2.7.13.3" evidence="3"/>
<dbReference type="CDD" id="cd00082">
    <property type="entry name" value="HisKA"/>
    <property type="match status" value="1"/>
</dbReference>
<dbReference type="SMART" id="SM00387">
    <property type="entry name" value="HATPase_c"/>
    <property type="match status" value="1"/>
</dbReference>
<dbReference type="InterPro" id="IPR036097">
    <property type="entry name" value="HisK_dim/P_sf"/>
</dbReference>
<evidence type="ECO:0000256" key="2">
    <source>
        <dbReference type="ARBA" id="ARBA00004651"/>
    </source>
</evidence>
<gene>
    <name evidence="14" type="ORF">TH19_02455</name>
</gene>
<protein>
    <recommendedName>
        <fullName evidence="3">histidine kinase</fullName>
        <ecNumber evidence="3">2.7.13.3</ecNumber>
    </recommendedName>
</protein>
<dbReference type="SUPFAM" id="SSF47384">
    <property type="entry name" value="Homodimeric domain of signal transducing histidine kinase"/>
    <property type="match status" value="1"/>
</dbReference>
<comment type="catalytic activity">
    <reaction evidence="1">
        <text>ATP + protein L-histidine = ADP + protein N-phospho-L-histidine.</text>
        <dbReference type="EC" id="2.7.13.3"/>
    </reaction>
</comment>
<keyword evidence="7 12" id="KW-0812">Transmembrane</keyword>
<dbReference type="GO" id="GO:0000155">
    <property type="term" value="F:phosphorelay sensor kinase activity"/>
    <property type="evidence" value="ECO:0007669"/>
    <property type="project" value="InterPro"/>
</dbReference>
<dbReference type="Gene3D" id="3.30.565.10">
    <property type="entry name" value="Histidine kinase-like ATPase, C-terminal domain"/>
    <property type="match status" value="1"/>
</dbReference>
<feature type="transmembrane region" description="Helical" evidence="12">
    <location>
        <begin position="32"/>
        <end position="52"/>
    </location>
</feature>
<dbReference type="InterPro" id="IPR004358">
    <property type="entry name" value="Sig_transdc_His_kin-like_C"/>
</dbReference>
<feature type="compositionally biased region" description="Basic and acidic residues" evidence="11">
    <location>
        <begin position="636"/>
        <end position="647"/>
    </location>
</feature>
<feature type="domain" description="Histidine kinase" evidence="13">
    <location>
        <begin position="393"/>
        <end position="624"/>
    </location>
</feature>
<keyword evidence="6" id="KW-0808">Transferase</keyword>
<dbReference type="Gene3D" id="3.30.450.20">
    <property type="entry name" value="PAS domain"/>
    <property type="match status" value="2"/>
</dbReference>
<dbReference type="EMBL" id="JPWF01000001">
    <property type="protein sequence ID" value="RCK39920.1"/>
    <property type="molecule type" value="Genomic_DNA"/>
</dbReference>
<evidence type="ECO:0000256" key="6">
    <source>
        <dbReference type="ARBA" id="ARBA00022679"/>
    </source>
</evidence>
<keyword evidence="8" id="KW-0418">Kinase</keyword>
<dbReference type="OrthoDB" id="7325042at2"/>
<evidence type="ECO:0000256" key="9">
    <source>
        <dbReference type="ARBA" id="ARBA00022989"/>
    </source>
</evidence>
<dbReference type="RefSeq" id="WP_114100693.1">
    <property type="nucleotide sequence ID" value="NZ_JPWF01000001.1"/>
</dbReference>
<dbReference type="GO" id="GO:0005886">
    <property type="term" value="C:plasma membrane"/>
    <property type="evidence" value="ECO:0007669"/>
    <property type="project" value="UniProtKB-SubCell"/>
</dbReference>
<dbReference type="PROSITE" id="PS50109">
    <property type="entry name" value="HIS_KIN"/>
    <property type="match status" value="1"/>
</dbReference>
<proteinExistence type="predicted"/>
<evidence type="ECO:0000256" key="4">
    <source>
        <dbReference type="ARBA" id="ARBA00022475"/>
    </source>
</evidence>
<evidence type="ECO:0000256" key="7">
    <source>
        <dbReference type="ARBA" id="ARBA00022692"/>
    </source>
</evidence>
<organism evidence="14 15">
    <name type="scientific">Thalassospira profundimaris</name>
    <dbReference type="NCBI Taxonomy" id="502049"/>
    <lineage>
        <taxon>Bacteria</taxon>
        <taxon>Pseudomonadati</taxon>
        <taxon>Pseudomonadota</taxon>
        <taxon>Alphaproteobacteria</taxon>
        <taxon>Rhodospirillales</taxon>
        <taxon>Thalassospiraceae</taxon>
        <taxon>Thalassospira</taxon>
    </lineage>
</organism>
<dbReference type="CDD" id="cd18773">
    <property type="entry name" value="PDC1_HK_sensor"/>
    <property type="match status" value="1"/>
</dbReference>
<dbReference type="Pfam" id="PF02518">
    <property type="entry name" value="HATPase_c"/>
    <property type="match status" value="1"/>
</dbReference>
<comment type="subcellular location">
    <subcellularLocation>
        <location evidence="2">Cell membrane</location>
        <topology evidence="2">Multi-pass membrane protein</topology>
    </subcellularLocation>
</comment>
<comment type="caution">
    <text evidence="14">The sequence shown here is derived from an EMBL/GenBank/DDBJ whole genome shotgun (WGS) entry which is preliminary data.</text>
</comment>
<accession>A0A367WHD0</accession>
<dbReference type="SUPFAM" id="SSF55874">
    <property type="entry name" value="ATPase domain of HSP90 chaperone/DNA topoisomerase II/histidine kinase"/>
    <property type="match status" value="1"/>
</dbReference>
<evidence type="ECO:0000256" key="11">
    <source>
        <dbReference type="SAM" id="MobiDB-lite"/>
    </source>
</evidence>
<keyword evidence="4" id="KW-1003">Cell membrane</keyword>
<name>A0A367WHD0_9PROT</name>
<dbReference type="InterPro" id="IPR003594">
    <property type="entry name" value="HATPase_dom"/>
</dbReference>
<dbReference type="PRINTS" id="PR00344">
    <property type="entry name" value="BCTRLSENSOR"/>
</dbReference>
<evidence type="ECO:0000256" key="12">
    <source>
        <dbReference type="SAM" id="Phobius"/>
    </source>
</evidence>
<dbReference type="Gene3D" id="1.10.287.130">
    <property type="match status" value="1"/>
</dbReference>
<dbReference type="PANTHER" id="PTHR43711">
    <property type="entry name" value="TWO-COMPONENT HISTIDINE KINASE"/>
    <property type="match status" value="1"/>
</dbReference>
<reference evidence="14 15" key="1">
    <citation type="submission" date="2014-07" db="EMBL/GenBank/DDBJ databases">
        <title>Draft genome sequence of Thalassospira profundimaris 35.</title>
        <authorList>
            <person name="Lai Q."/>
            <person name="Shao Z."/>
        </authorList>
    </citation>
    <scope>NUCLEOTIDE SEQUENCE [LARGE SCALE GENOMIC DNA]</scope>
    <source>
        <strain evidence="14 15">35</strain>
    </source>
</reference>
<dbReference type="InterPro" id="IPR048760">
    <property type="entry name" value="VP0354-like_sensor_dom"/>
</dbReference>
<evidence type="ECO:0000313" key="14">
    <source>
        <dbReference type="EMBL" id="RCK39920.1"/>
    </source>
</evidence>
<evidence type="ECO:0000259" key="13">
    <source>
        <dbReference type="PROSITE" id="PS50109"/>
    </source>
</evidence>
<dbReference type="InterPro" id="IPR036890">
    <property type="entry name" value="HATPase_C_sf"/>
</dbReference>
<evidence type="ECO:0000256" key="3">
    <source>
        <dbReference type="ARBA" id="ARBA00012438"/>
    </source>
</evidence>
<feature type="transmembrane region" description="Helical" evidence="12">
    <location>
        <begin position="341"/>
        <end position="362"/>
    </location>
</feature>
<sequence length="656" mass="73785">MIESPVQKAPGNVQAKRIAESLEVPWFKLRQFWIVSVSLFVVASAVFLAGWFQWHQAEADRRDDLTSRQLLVDSENQIINLLRWYETAIQTVKLSALHPAVRNFRENPEATRAYFKELSGVVRRFSQLRILMPEGMEVIRVDRRDTHVVVVPEDQYQNKAGRYYFEASRLLHPGQVYISRLDLNVEHGKIEFPYQPTSRLITPITTAQNEVIGYLAINLDMAEPLSDFLTMQDGAIARELLNREGYWLAGVSDDQLWGFMLGENTTLAARDAQLWEKMSAVVRRATFEHRDLLYHVGVLSIADLAEASEQELVLPDQPKLYVVSKASKYDGLLSTRPADRFIFVGAILAITCFSILIGYFAARRKQAQDIQQRIEENLVSVRRMAALGRIVAGVAHEMRTPLGNALSVSTTVVHDMDEMIVNLARDAEYSLQSEDIEHLRRGISIIQKNIERTSVLVRNFKETATDQSNHVRRNFDMAEVAHNLVGTLASQLAKKGIELTLSAPETAPIDSYADAIEQIMLSLINNAVQHAFYGRESGKIELDISDFDEKFYRLVVWDDGIGIDPKDHERVFEPFWSSDLPDRGSGLGLTIVSNIVVGVLGGEITLQSEPGEGSSFIMMIPKVVPVTETANPYIFEDGRKNGRDPAEASRSSHATG</sequence>
<evidence type="ECO:0000256" key="1">
    <source>
        <dbReference type="ARBA" id="ARBA00000085"/>
    </source>
</evidence>
<dbReference type="InterPro" id="IPR005467">
    <property type="entry name" value="His_kinase_dom"/>
</dbReference>
<evidence type="ECO:0000256" key="10">
    <source>
        <dbReference type="ARBA" id="ARBA00023012"/>
    </source>
</evidence>
<keyword evidence="5" id="KW-0597">Phosphoprotein</keyword>
<evidence type="ECO:0000256" key="8">
    <source>
        <dbReference type="ARBA" id="ARBA00022777"/>
    </source>
</evidence>
<feature type="region of interest" description="Disordered" evidence="11">
    <location>
        <begin position="634"/>
        <end position="656"/>
    </location>
</feature>
<dbReference type="InterPro" id="IPR050736">
    <property type="entry name" value="Sensor_HK_Regulatory"/>
</dbReference>
<dbReference type="InterPro" id="IPR003661">
    <property type="entry name" value="HisK_dim/P_dom"/>
</dbReference>
<keyword evidence="12" id="KW-0472">Membrane</keyword>